<dbReference type="Proteomes" id="UP001142078">
    <property type="component" value="Unassembled WGS sequence"/>
</dbReference>
<dbReference type="Gene3D" id="3.30.1240.10">
    <property type="match status" value="1"/>
</dbReference>
<keyword evidence="1" id="KW-0378">Hydrolase</keyword>
<dbReference type="SFLD" id="SFLDS00003">
    <property type="entry name" value="Haloacid_Dehalogenase"/>
    <property type="match status" value="1"/>
</dbReference>
<evidence type="ECO:0000313" key="1">
    <source>
        <dbReference type="EMBL" id="MCR2043132.1"/>
    </source>
</evidence>
<dbReference type="PROSITE" id="PS01228">
    <property type="entry name" value="COF_1"/>
    <property type="match status" value="1"/>
</dbReference>
<dbReference type="CDD" id="cd07516">
    <property type="entry name" value="HAD_Pase"/>
    <property type="match status" value="1"/>
</dbReference>
<sequence length="273" mass="31068">MKYKLIAIDMDGTLLNSENQIPKKNKELIKKATDRGIKVVLSTGRIFPSALHYARFLEIETPIISCNGAYVAEHDSSNIIYENPISIESSKEIISLAEKRGIYYHFYDDTTFYAREVSKTVENYYKLNEVMNEREKINIKIINNPIEILEKEKPLIYKFVFVKDNEKELLDFRKEVSNIKGVEVASSWWNNIEIMNKGVSKGKALEELCKMLNIDTKETVAIGDNENDIPMLKTAGLSIAMGNGEEIVKKIANKITETNDESGVGNAIEKYII</sequence>
<dbReference type="SUPFAM" id="SSF56784">
    <property type="entry name" value="HAD-like"/>
    <property type="match status" value="1"/>
</dbReference>
<comment type="caution">
    <text evidence="1">The sequence shown here is derived from an EMBL/GenBank/DDBJ whole genome shotgun (WGS) entry which is preliminary data.</text>
</comment>
<proteinExistence type="predicted"/>
<dbReference type="PROSITE" id="PS01229">
    <property type="entry name" value="COF_2"/>
    <property type="match status" value="1"/>
</dbReference>
<gene>
    <name evidence="1" type="ORF">NSA23_03275</name>
</gene>
<dbReference type="SFLD" id="SFLDG01140">
    <property type="entry name" value="C2.B:_Phosphomannomutase_and_P"/>
    <property type="match status" value="1"/>
</dbReference>
<dbReference type="Pfam" id="PF08282">
    <property type="entry name" value="Hydrolase_3"/>
    <property type="match status" value="1"/>
</dbReference>
<dbReference type="NCBIfam" id="TIGR01484">
    <property type="entry name" value="HAD-SF-IIB"/>
    <property type="match status" value="1"/>
</dbReference>
<accession>A0A9X2MDR8</accession>
<dbReference type="SFLD" id="SFLDG01144">
    <property type="entry name" value="C2.B.4:_PGP_Like"/>
    <property type="match status" value="1"/>
</dbReference>
<name>A0A9X2MDR8_9FIRM</name>
<dbReference type="GO" id="GO:0016791">
    <property type="term" value="F:phosphatase activity"/>
    <property type="evidence" value="ECO:0007669"/>
    <property type="project" value="TreeGrafter"/>
</dbReference>
<dbReference type="EMBL" id="JANJZL010000002">
    <property type="protein sequence ID" value="MCR2043132.1"/>
    <property type="molecule type" value="Genomic_DNA"/>
</dbReference>
<dbReference type="GO" id="GO:0000287">
    <property type="term" value="F:magnesium ion binding"/>
    <property type="evidence" value="ECO:0007669"/>
    <property type="project" value="TreeGrafter"/>
</dbReference>
<evidence type="ECO:0000313" key="2">
    <source>
        <dbReference type="Proteomes" id="UP001142078"/>
    </source>
</evidence>
<dbReference type="GO" id="GO:0005829">
    <property type="term" value="C:cytosol"/>
    <property type="evidence" value="ECO:0007669"/>
    <property type="project" value="TreeGrafter"/>
</dbReference>
<dbReference type="InterPro" id="IPR000150">
    <property type="entry name" value="Cof"/>
</dbReference>
<dbReference type="RefSeq" id="WP_042680266.1">
    <property type="nucleotide sequence ID" value="NZ_CABKTM010000018.1"/>
</dbReference>
<dbReference type="PANTHER" id="PTHR10000">
    <property type="entry name" value="PHOSPHOSERINE PHOSPHATASE"/>
    <property type="match status" value="1"/>
</dbReference>
<dbReference type="NCBIfam" id="TIGR00099">
    <property type="entry name" value="Cof-subfamily"/>
    <property type="match status" value="1"/>
</dbReference>
<protein>
    <submittedName>
        <fullName evidence="1">Cof-type HAD-IIB family hydrolase</fullName>
    </submittedName>
</protein>
<dbReference type="InterPro" id="IPR036412">
    <property type="entry name" value="HAD-like_sf"/>
</dbReference>
<dbReference type="InterPro" id="IPR023214">
    <property type="entry name" value="HAD_sf"/>
</dbReference>
<dbReference type="OrthoDB" id="9781413at2"/>
<keyword evidence="2" id="KW-1185">Reference proteome</keyword>
<dbReference type="InterPro" id="IPR006379">
    <property type="entry name" value="HAD-SF_hydro_IIB"/>
</dbReference>
<reference evidence="1" key="1">
    <citation type="submission" date="2022-07" db="EMBL/GenBank/DDBJ databases">
        <title>Enhanced cultured diversity of the mouse gut microbiota enables custom-made synthetic communities.</title>
        <authorList>
            <person name="Afrizal A."/>
        </authorList>
    </citation>
    <scope>NUCLEOTIDE SEQUENCE</scope>
    <source>
        <strain evidence="1">DSM 29482</strain>
    </source>
</reference>
<dbReference type="AlphaFoldDB" id="A0A9X2MDR8"/>
<dbReference type="Gene3D" id="3.40.50.1000">
    <property type="entry name" value="HAD superfamily/HAD-like"/>
    <property type="match status" value="1"/>
</dbReference>
<organism evidence="1 2">
    <name type="scientific">Anaerosalibacter massiliensis</name>
    <dbReference type="NCBI Taxonomy" id="1347392"/>
    <lineage>
        <taxon>Bacteria</taxon>
        <taxon>Bacillati</taxon>
        <taxon>Bacillota</taxon>
        <taxon>Tissierellia</taxon>
        <taxon>Tissierellales</taxon>
        <taxon>Sporanaerobacteraceae</taxon>
        <taxon>Anaerosalibacter</taxon>
    </lineage>
</organism>
<dbReference type="PANTHER" id="PTHR10000:SF8">
    <property type="entry name" value="HAD SUPERFAMILY HYDROLASE-LIKE, TYPE 3"/>
    <property type="match status" value="1"/>
</dbReference>